<proteinExistence type="predicted"/>
<accession>A0A3A4A1S0</accession>
<reference evidence="2 3" key="1">
    <citation type="submission" date="2018-09" db="EMBL/GenBank/DDBJ databases">
        <title>YIM 75507 draft genome.</title>
        <authorList>
            <person name="Tang S."/>
            <person name="Feng Y."/>
        </authorList>
    </citation>
    <scope>NUCLEOTIDE SEQUENCE [LARGE SCALE GENOMIC DNA]</scope>
    <source>
        <strain evidence="2 3">YIM 75507</strain>
    </source>
</reference>
<dbReference type="RefSeq" id="WP_119931565.1">
    <property type="nucleotide sequence ID" value="NZ_QZEY01000027.1"/>
</dbReference>
<evidence type="ECO:0000313" key="2">
    <source>
        <dbReference type="EMBL" id="RJL21104.1"/>
    </source>
</evidence>
<name>A0A3A4A1S0_9ACTN</name>
<keyword evidence="3" id="KW-1185">Reference proteome</keyword>
<dbReference type="Proteomes" id="UP000265768">
    <property type="component" value="Unassembled WGS sequence"/>
</dbReference>
<dbReference type="AlphaFoldDB" id="A0A3A4A1S0"/>
<dbReference type="EMBL" id="QZEY01000027">
    <property type="protein sequence ID" value="RJL21104.1"/>
    <property type="molecule type" value="Genomic_DNA"/>
</dbReference>
<evidence type="ECO:0000256" key="1">
    <source>
        <dbReference type="SAM" id="MobiDB-lite"/>
    </source>
</evidence>
<gene>
    <name evidence="2" type="ORF">D5H75_38485</name>
</gene>
<organism evidence="2 3">
    <name type="scientific">Bailinhaonella thermotolerans</name>
    <dbReference type="NCBI Taxonomy" id="1070861"/>
    <lineage>
        <taxon>Bacteria</taxon>
        <taxon>Bacillati</taxon>
        <taxon>Actinomycetota</taxon>
        <taxon>Actinomycetes</taxon>
        <taxon>Streptosporangiales</taxon>
        <taxon>Streptosporangiaceae</taxon>
        <taxon>Bailinhaonella</taxon>
    </lineage>
</organism>
<evidence type="ECO:0000313" key="3">
    <source>
        <dbReference type="Proteomes" id="UP000265768"/>
    </source>
</evidence>
<feature type="region of interest" description="Disordered" evidence="1">
    <location>
        <begin position="1"/>
        <end position="27"/>
    </location>
</feature>
<sequence length="165" mass="17981">MHCTRDLLAPDLPTPGQAVREATSGRPEELREVAVRAALAHLEHTHAGLIDPQDAALGLAWLIESRIEAECPSAHVLAEAADYALRSYHCHHMTHLPRQGLTLVGYDELTPQDEEALTPGPPCPQDLVELGPGRYLRGVDHDRWVSAQPVTPEAGTYFPPPAGLR</sequence>
<comment type="caution">
    <text evidence="2">The sequence shown here is derived from an EMBL/GenBank/DDBJ whole genome shotgun (WGS) entry which is preliminary data.</text>
</comment>
<protein>
    <submittedName>
        <fullName evidence="2">Uncharacterized protein</fullName>
    </submittedName>
</protein>